<dbReference type="Proteomes" id="UP000521943">
    <property type="component" value="Unassembled WGS sequence"/>
</dbReference>
<organism evidence="1 2">
    <name type="scientific">Ephemerocybe angulata</name>
    <dbReference type="NCBI Taxonomy" id="980116"/>
    <lineage>
        <taxon>Eukaryota</taxon>
        <taxon>Fungi</taxon>
        <taxon>Dikarya</taxon>
        <taxon>Basidiomycota</taxon>
        <taxon>Agaricomycotina</taxon>
        <taxon>Agaricomycetes</taxon>
        <taxon>Agaricomycetidae</taxon>
        <taxon>Agaricales</taxon>
        <taxon>Agaricineae</taxon>
        <taxon>Psathyrellaceae</taxon>
        <taxon>Ephemerocybe</taxon>
    </lineage>
</organism>
<comment type="caution">
    <text evidence="1">The sequence shown here is derived from an EMBL/GenBank/DDBJ whole genome shotgun (WGS) entry which is preliminary data.</text>
</comment>
<dbReference type="AlphaFoldDB" id="A0A8H6I3C0"/>
<name>A0A8H6I3C0_9AGAR</name>
<dbReference type="Gene3D" id="3.30.710.10">
    <property type="entry name" value="Potassium Channel Kv1.1, Chain A"/>
    <property type="match status" value="1"/>
</dbReference>
<dbReference type="EMBL" id="JACGCI010000019">
    <property type="protein sequence ID" value="KAF6758145.1"/>
    <property type="molecule type" value="Genomic_DNA"/>
</dbReference>
<protein>
    <recommendedName>
        <fullName evidence="3">BTB domain-containing protein</fullName>
    </recommendedName>
</protein>
<dbReference type="OrthoDB" id="2985972at2759"/>
<dbReference type="InterPro" id="IPR011333">
    <property type="entry name" value="SKP1/BTB/POZ_sf"/>
</dbReference>
<accession>A0A8H6I3C0</accession>
<evidence type="ECO:0000313" key="2">
    <source>
        <dbReference type="Proteomes" id="UP000521943"/>
    </source>
</evidence>
<reference evidence="1 2" key="1">
    <citation type="submission" date="2020-07" db="EMBL/GenBank/DDBJ databases">
        <title>Comparative genomics of pyrophilous fungi reveals a link between fire events and developmental genes.</title>
        <authorList>
            <consortium name="DOE Joint Genome Institute"/>
            <person name="Steindorff A.S."/>
            <person name="Carver A."/>
            <person name="Calhoun S."/>
            <person name="Stillman K."/>
            <person name="Liu H."/>
            <person name="Lipzen A."/>
            <person name="Pangilinan J."/>
            <person name="Labutti K."/>
            <person name="Bruns T.D."/>
            <person name="Grigoriev I.V."/>
        </authorList>
    </citation>
    <scope>NUCLEOTIDE SEQUENCE [LARGE SCALE GENOMIC DNA]</scope>
    <source>
        <strain evidence="1 2">CBS 144469</strain>
    </source>
</reference>
<gene>
    <name evidence="1" type="ORF">DFP72DRAFT_1064869</name>
</gene>
<proteinExistence type="predicted"/>
<keyword evidence="2" id="KW-1185">Reference proteome</keyword>
<sequence>MSFEQPPSSQHPRFWDSPNPATLVFKAQDSECLFRQNVEHLAKHSQVFKDLLAFPQGENSEGTSANPIMLPGISEHSFEQFLAWCHHLPWQDDSSIIAAAGDERVDQLLSLLHLGDMFLSRGIMLWSIDRLQIMGLHPAQLLGIALKYRIRSTEWIDRPVKALIVSTPISNITPQHLDWMTPRVFLLVAKAKEAIQKERCLLAARPMLLPMDDPLRPFCADHKTCIRSACETWALVIASKILHPVNPLNILDATLCNELLRSTPFPRMKPECFKEMCGRMEMKQGFTRHAAGLVDGVIQVIKDYIGLNPILENNSIPTD</sequence>
<evidence type="ECO:0000313" key="1">
    <source>
        <dbReference type="EMBL" id="KAF6758145.1"/>
    </source>
</evidence>
<evidence type="ECO:0008006" key="3">
    <source>
        <dbReference type="Google" id="ProtNLM"/>
    </source>
</evidence>